<evidence type="ECO:0000256" key="1">
    <source>
        <dbReference type="ARBA" id="ARBA00009652"/>
    </source>
</evidence>
<organism evidence="9">
    <name type="scientific">Wuchereria bancrofti</name>
    <dbReference type="NCBI Taxonomy" id="6293"/>
    <lineage>
        <taxon>Eukaryota</taxon>
        <taxon>Metazoa</taxon>
        <taxon>Ecdysozoa</taxon>
        <taxon>Nematoda</taxon>
        <taxon>Chromadorea</taxon>
        <taxon>Rhabditida</taxon>
        <taxon>Spirurina</taxon>
        <taxon>Spiruromorpha</taxon>
        <taxon>Filarioidea</taxon>
        <taxon>Onchocercidae</taxon>
        <taxon>Wuchereria</taxon>
    </lineage>
</organism>
<keyword evidence="4" id="KW-0413">Isomerase</keyword>
<evidence type="ECO:0000256" key="4">
    <source>
        <dbReference type="ARBA" id="ARBA00023235"/>
    </source>
</evidence>
<dbReference type="FunFam" id="3.30.70.2510:FF:000001">
    <property type="entry name" value="tRNA pseudouridine synthase Pus10"/>
    <property type="match status" value="1"/>
</dbReference>
<reference evidence="9" key="1">
    <citation type="submission" date="2016-11" db="UniProtKB">
        <authorList>
            <consortium name="WormBaseParasite"/>
        </authorList>
    </citation>
    <scope>IDENTIFICATION</scope>
    <source>
        <strain evidence="9">pt0022</strain>
    </source>
</reference>
<sequence length="507" mass="57714">MGCDASSDDRIPLCTLCTRQLRGPEESGNVEKPFNCALCFGVLDEKFADEVVAEVKKLYESSGYDSKSFLLAINMPVTAIFRESLYELVNRDSSSNGTLSMVPFKLRIVNAYLERIRIATGLSPSLNSDLILTLTFMNDEFNKSDVDYLVKEFPGDFQISRKRLRFANMDDTLLSMYTKVRIAGLIHKLNREYALIYKMASPSTSCRYTISFERSPLFIAGRYCKFSRNMSQSPWSASTDMKKIIGHSVSEKIGAPFVKETGCDVARFIASGREDIDVRMLGNGRPFVLELINPKRIFSFQRHNLKTTLRRLEDSINKNLDVKVLSGLKQITSDQASLIKNGQDERRKLYTGYCCSTRKVDHLALEKLHHKAPIEVIQKTPVRVLKRRPLLERRRMIFSIAALKLDDYHFLIRMETQAGTYVKEFVHGDFGRTRPSLADLLGVECGEVDILELDVEGVDMEWPPNGESRFLHCKRMTICCEDFKVNPWIEMLGGFIALLFNSSSKAE</sequence>
<dbReference type="InterPro" id="IPR048741">
    <property type="entry name" value="Pus10-like_C"/>
</dbReference>
<dbReference type="Pfam" id="PF21238">
    <property type="entry name" value="Pus10_C"/>
    <property type="match status" value="1"/>
</dbReference>
<dbReference type="STRING" id="6293.A0A1I8EMT7"/>
<keyword evidence="3" id="KW-0819">tRNA processing</keyword>
<dbReference type="EC" id="5.4.99.25" evidence="2"/>
<dbReference type="AlphaFoldDB" id="A0A1I8EMT7"/>
<dbReference type="GO" id="GO:0031119">
    <property type="term" value="P:tRNA pseudouridine synthesis"/>
    <property type="evidence" value="ECO:0007669"/>
    <property type="project" value="TreeGrafter"/>
</dbReference>
<name>A0A1I8EMT7_WUCBA</name>
<dbReference type="GO" id="GO:0003723">
    <property type="term" value="F:RNA binding"/>
    <property type="evidence" value="ECO:0007669"/>
    <property type="project" value="InterPro"/>
</dbReference>
<dbReference type="InterPro" id="IPR020103">
    <property type="entry name" value="PsdUridine_synth_cat_dom_sf"/>
</dbReference>
<proteinExistence type="inferred from homology"/>
<dbReference type="InterPro" id="IPR039894">
    <property type="entry name" value="Pus10-like"/>
</dbReference>
<feature type="domain" description="Pus10-like C-terminal" evidence="8">
    <location>
        <begin position="218"/>
        <end position="459"/>
    </location>
</feature>
<evidence type="ECO:0000256" key="3">
    <source>
        <dbReference type="ARBA" id="ARBA00022694"/>
    </source>
</evidence>
<dbReference type="WBParaSite" id="maker-PairedContig_3365-snap-gene-0.6-mRNA-1">
    <property type="protein sequence ID" value="maker-PairedContig_3365-snap-gene-0.6-mRNA-1"/>
    <property type="gene ID" value="maker-PairedContig_3365-snap-gene-0.6"/>
</dbReference>
<evidence type="ECO:0000256" key="5">
    <source>
        <dbReference type="ARBA" id="ARBA00075270"/>
    </source>
</evidence>
<dbReference type="FunFam" id="3.30.70.3190:FF:000001">
    <property type="entry name" value="tRNA pseudouridine synthase Pus10"/>
    <property type="match status" value="1"/>
</dbReference>
<dbReference type="Gene3D" id="3.30.70.2510">
    <property type="match status" value="1"/>
</dbReference>
<dbReference type="PANTHER" id="PTHR21568">
    <property type="entry name" value="TRNA PSEUDOURIDINE SYNTHASE PUS10"/>
    <property type="match status" value="1"/>
</dbReference>
<protein>
    <recommendedName>
        <fullName evidence="2">tRNA pseudouridine(55) synthase</fullName>
        <ecNumber evidence="2">5.4.99.25</ecNumber>
    </recommendedName>
    <alternativeName>
        <fullName evidence="7">tRNA pseudouridine 55 synthase</fullName>
    </alternativeName>
    <alternativeName>
        <fullName evidence="5">tRNA pseudouridylate synthase</fullName>
    </alternativeName>
    <alternativeName>
        <fullName evidence="6">tRNA-uridine isomerase</fullName>
    </alternativeName>
</protein>
<comment type="similarity">
    <text evidence="1">Belongs to the pseudouridine synthase Pus10 family.</text>
</comment>
<dbReference type="GO" id="GO:0160148">
    <property type="term" value="F:tRNA pseudouridine(55) synthase activity"/>
    <property type="evidence" value="ECO:0007669"/>
    <property type="project" value="UniProtKB-EC"/>
</dbReference>
<evidence type="ECO:0000256" key="7">
    <source>
        <dbReference type="ARBA" id="ARBA00083669"/>
    </source>
</evidence>
<accession>A0A1I8EMT7</accession>
<evidence type="ECO:0000256" key="6">
    <source>
        <dbReference type="ARBA" id="ARBA00079393"/>
    </source>
</evidence>
<evidence type="ECO:0000313" key="9">
    <source>
        <dbReference type="WBParaSite" id="maker-PairedContig_3365-snap-gene-0.6-mRNA-1"/>
    </source>
</evidence>
<dbReference type="SUPFAM" id="SSF55120">
    <property type="entry name" value="Pseudouridine synthase"/>
    <property type="match status" value="1"/>
</dbReference>
<dbReference type="Gene3D" id="3.30.70.3190">
    <property type="match status" value="1"/>
</dbReference>
<dbReference type="PANTHER" id="PTHR21568:SF0">
    <property type="entry name" value="TRNA PSEUDOURIDINE SYNTHASE PUS10"/>
    <property type="match status" value="1"/>
</dbReference>
<evidence type="ECO:0000256" key="2">
    <source>
        <dbReference type="ARBA" id="ARBA00012787"/>
    </source>
</evidence>
<evidence type="ECO:0000259" key="8">
    <source>
        <dbReference type="Pfam" id="PF21238"/>
    </source>
</evidence>